<dbReference type="InterPro" id="IPR011324">
    <property type="entry name" value="Cytotoxic_necrot_fac-like_cat"/>
</dbReference>
<dbReference type="GO" id="GO:0016787">
    <property type="term" value="F:hydrolase activity"/>
    <property type="evidence" value="ECO:0007669"/>
    <property type="project" value="UniProtKB-KW"/>
</dbReference>
<keyword evidence="7" id="KW-0862">Zinc</keyword>
<comment type="caution">
    <text evidence="12">The sequence shown here is derived from an EMBL/GenBank/DDBJ whole genome shotgun (WGS) entry which is preliminary data.</text>
</comment>
<evidence type="ECO:0000256" key="9">
    <source>
        <dbReference type="ARBA" id="ARBA00048968"/>
    </source>
</evidence>
<dbReference type="Gene3D" id="3.60.140.10">
    <property type="entry name" value="CNF1/YfiH-like putative cysteine hydrolases"/>
    <property type="match status" value="1"/>
</dbReference>
<evidence type="ECO:0000256" key="6">
    <source>
        <dbReference type="ARBA" id="ARBA00022801"/>
    </source>
</evidence>
<sequence>MLNPLLKLDSHPLSNNSKVTWDWHIWEGLPYLTCSLLNYWSHGFFTRQFSPREPAVLVQVLNREAQVYRVKQVHGAAVLSPSEVNIKAQEQGDYPFGDGLITEVPLQSIWVCSADCTPALIGDVKTGRVGAVHAGWRGTGKKILPEAIARLVQAGSHIPDLRVALGPAIAGDVYQVTTEVAAQVVSSLMSNDLTQLPLKIIEYAEKLPDSPILPDDEPGKVRLDVRKVNSIQLQQLGLNPEQIAIAPQCTYQDPENFFSYRREALKKVQWSGIVSN</sequence>
<evidence type="ECO:0000256" key="4">
    <source>
        <dbReference type="ARBA" id="ARBA00022679"/>
    </source>
</evidence>
<evidence type="ECO:0000256" key="3">
    <source>
        <dbReference type="ARBA" id="ARBA00007353"/>
    </source>
</evidence>
<dbReference type="AlphaFoldDB" id="A0A2T1CAJ2"/>
<dbReference type="InterPro" id="IPR038371">
    <property type="entry name" value="Cu_polyphenol_OxRdtase_sf"/>
</dbReference>
<reference evidence="12 13" key="2">
    <citation type="submission" date="2018-03" db="EMBL/GenBank/DDBJ databases">
        <title>The ancient ancestry and fast evolution of plastids.</title>
        <authorList>
            <person name="Moore K.R."/>
            <person name="Magnabosco C."/>
            <person name="Momper L."/>
            <person name="Gold D.A."/>
            <person name="Bosak T."/>
            <person name="Fournier G.P."/>
        </authorList>
    </citation>
    <scope>NUCLEOTIDE SEQUENCE [LARGE SCALE GENOMIC DNA]</scope>
    <source>
        <strain evidence="12 13">CCAP 1448/3</strain>
    </source>
</reference>
<organism evidence="12 13">
    <name type="scientific">Merismopedia glauca CCAP 1448/3</name>
    <dbReference type="NCBI Taxonomy" id="1296344"/>
    <lineage>
        <taxon>Bacteria</taxon>
        <taxon>Bacillati</taxon>
        <taxon>Cyanobacteriota</taxon>
        <taxon>Cyanophyceae</taxon>
        <taxon>Synechococcales</taxon>
        <taxon>Merismopediaceae</taxon>
        <taxon>Merismopedia</taxon>
    </lineage>
</organism>
<keyword evidence="6" id="KW-0378">Hydrolase</keyword>
<evidence type="ECO:0000256" key="2">
    <source>
        <dbReference type="ARBA" id="ARBA00003215"/>
    </source>
</evidence>
<keyword evidence="5" id="KW-0479">Metal-binding</keyword>
<dbReference type="SUPFAM" id="SSF64438">
    <property type="entry name" value="CNF1/YfiH-like putative cysteine hydrolases"/>
    <property type="match status" value="1"/>
</dbReference>
<protein>
    <recommendedName>
        <fullName evidence="11">Purine nucleoside phosphorylase</fullName>
    </recommendedName>
</protein>
<evidence type="ECO:0000256" key="7">
    <source>
        <dbReference type="ARBA" id="ARBA00022833"/>
    </source>
</evidence>
<evidence type="ECO:0000256" key="10">
    <source>
        <dbReference type="ARBA" id="ARBA00049893"/>
    </source>
</evidence>
<name>A0A2T1CAJ2_9CYAN</name>
<evidence type="ECO:0000313" key="13">
    <source>
        <dbReference type="Proteomes" id="UP000238762"/>
    </source>
</evidence>
<keyword evidence="4" id="KW-0808">Transferase</keyword>
<reference evidence="12 13" key="1">
    <citation type="submission" date="2018-02" db="EMBL/GenBank/DDBJ databases">
        <authorList>
            <person name="Cohen D.B."/>
            <person name="Kent A.D."/>
        </authorList>
    </citation>
    <scope>NUCLEOTIDE SEQUENCE [LARGE SCALE GENOMIC DNA]</scope>
    <source>
        <strain evidence="12 13">CCAP 1448/3</strain>
    </source>
</reference>
<comment type="catalytic activity">
    <reaction evidence="8">
        <text>adenosine + H2O + H(+) = inosine + NH4(+)</text>
        <dbReference type="Rhea" id="RHEA:24408"/>
        <dbReference type="ChEBI" id="CHEBI:15377"/>
        <dbReference type="ChEBI" id="CHEBI:15378"/>
        <dbReference type="ChEBI" id="CHEBI:16335"/>
        <dbReference type="ChEBI" id="CHEBI:17596"/>
        <dbReference type="ChEBI" id="CHEBI:28938"/>
        <dbReference type="EC" id="3.5.4.4"/>
    </reaction>
    <physiologicalReaction direction="left-to-right" evidence="8">
        <dbReference type="Rhea" id="RHEA:24409"/>
    </physiologicalReaction>
</comment>
<dbReference type="RefSeq" id="WP_106286708.1">
    <property type="nucleotide sequence ID" value="NZ_CAWNTC010000104.1"/>
</dbReference>
<dbReference type="InterPro" id="IPR003730">
    <property type="entry name" value="Cu_polyphenol_OxRdtase"/>
</dbReference>
<comment type="catalytic activity">
    <reaction evidence="9">
        <text>adenosine + phosphate = alpha-D-ribose 1-phosphate + adenine</text>
        <dbReference type="Rhea" id="RHEA:27642"/>
        <dbReference type="ChEBI" id="CHEBI:16335"/>
        <dbReference type="ChEBI" id="CHEBI:16708"/>
        <dbReference type="ChEBI" id="CHEBI:43474"/>
        <dbReference type="ChEBI" id="CHEBI:57720"/>
        <dbReference type="EC" id="2.4.2.1"/>
    </reaction>
    <physiologicalReaction direction="left-to-right" evidence="9">
        <dbReference type="Rhea" id="RHEA:27643"/>
    </physiologicalReaction>
</comment>
<dbReference type="Proteomes" id="UP000238762">
    <property type="component" value="Unassembled WGS sequence"/>
</dbReference>
<evidence type="ECO:0000256" key="5">
    <source>
        <dbReference type="ARBA" id="ARBA00022723"/>
    </source>
</evidence>
<evidence type="ECO:0000256" key="8">
    <source>
        <dbReference type="ARBA" id="ARBA00047989"/>
    </source>
</evidence>
<dbReference type="CDD" id="cd16833">
    <property type="entry name" value="YfiH"/>
    <property type="match status" value="1"/>
</dbReference>
<evidence type="ECO:0000313" key="12">
    <source>
        <dbReference type="EMBL" id="PSB05163.1"/>
    </source>
</evidence>
<dbReference type="GO" id="GO:0005507">
    <property type="term" value="F:copper ion binding"/>
    <property type="evidence" value="ECO:0007669"/>
    <property type="project" value="TreeGrafter"/>
</dbReference>
<keyword evidence="13" id="KW-1185">Reference proteome</keyword>
<comment type="similarity">
    <text evidence="3 11">Belongs to the purine nucleoside phosphorylase YfiH/LACC1 family.</text>
</comment>
<comment type="catalytic activity">
    <reaction evidence="10">
        <text>S-methyl-5'-thioadenosine + phosphate = 5-(methylsulfanyl)-alpha-D-ribose 1-phosphate + adenine</text>
        <dbReference type="Rhea" id="RHEA:11852"/>
        <dbReference type="ChEBI" id="CHEBI:16708"/>
        <dbReference type="ChEBI" id="CHEBI:17509"/>
        <dbReference type="ChEBI" id="CHEBI:43474"/>
        <dbReference type="ChEBI" id="CHEBI:58533"/>
        <dbReference type="EC" id="2.4.2.28"/>
    </reaction>
    <physiologicalReaction direction="left-to-right" evidence="10">
        <dbReference type="Rhea" id="RHEA:11853"/>
    </physiologicalReaction>
</comment>
<dbReference type="OrthoDB" id="4279at2"/>
<dbReference type="NCBIfam" id="TIGR00726">
    <property type="entry name" value="peptidoglycan editing factor PgeF"/>
    <property type="match status" value="1"/>
</dbReference>
<evidence type="ECO:0000256" key="1">
    <source>
        <dbReference type="ARBA" id="ARBA00000553"/>
    </source>
</evidence>
<dbReference type="PANTHER" id="PTHR30616:SF2">
    <property type="entry name" value="PURINE NUCLEOSIDE PHOSPHORYLASE LACC1"/>
    <property type="match status" value="1"/>
</dbReference>
<proteinExistence type="inferred from homology"/>
<accession>A0A2T1CAJ2</accession>
<dbReference type="GO" id="GO:0017061">
    <property type="term" value="F:S-methyl-5-thioadenosine phosphorylase activity"/>
    <property type="evidence" value="ECO:0007669"/>
    <property type="project" value="UniProtKB-EC"/>
</dbReference>
<dbReference type="Pfam" id="PF02578">
    <property type="entry name" value="Cu-oxidase_4"/>
    <property type="match status" value="1"/>
</dbReference>
<gene>
    <name evidence="12" type="primary">pgeF</name>
    <name evidence="12" type="ORF">C7B64_00515</name>
</gene>
<dbReference type="EMBL" id="PVWJ01000002">
    <property type="protein sequence ID" value="PSB05163.1"/>
    <property type="molecule type" value="Genomic_DNA"/>
</dbReference>
<evidence type="ECO:0000256" key="11">
    <source>
        <dbReference type="RuleBase" id="RU361274"/>
    </source>
</evidence>
<dbReference type="PANTHER" id="PTHR30616">
    <property type="entry name" value="UNCHARACTERIZED PROTEIN YFIH"/>
    <property type="match status" value="1"/>
</dbReference>
<comment type="catalytic activity">
    <reaction evidence="1">
        <text>inosine + phosphate = alpha-D-ribose 1-phosphate + hypoxanthine</text>
        <dbReference type="Rhea" id="RHEA:27646"/>
        <dbReference type="ChEBI" id="CHEBI:17368"/>
        <dbReference type="ChEBI" id="CHEBI:17596"/>
        <dbReference type="ChEBI" id="CHEBI:43474"/>
        <dbReference type="ChEBI" id="CHEBI:57720"/>
        <dbReference type="EC" id="2.4.2.1"/>
    </reaction>
    <physiologicalReaction direction="left-to-right" evidence="1">
        <dbReference type="Rhea" id="RHEA:27647"/>
    </physiologicalReaction>
</comment>
<comment type="function">
    <text evidence="2">Purine nucleoside enzyme that catalyzes the phosphorolysis of adenosine and inosine nucleosides, yielding D-ribose 1-phosphate and the respective free bases, adenine and hypoxanthine. Also catalyzes the phosphorolysis of S-methyl-5'-thioadenosine into adenine and S-methyl-5-thio-alpha-D-ribose 1-phosphate. Also has adenosine deaminase activity.</text>
</comment>